<proteinExistence type="inferred from homology"/>
<comment type="similarity">
    <text evidence="1">Belongs to the LOB domain-containing protein family.</text>
</comment>
<dbReference type="PANTHER" id="PTHR31529">
    <property type="entry name" value="LOB DOMAIN CONTAINING PROTEIN"/>
    <property type="match status" value="1"/>
</dbReference>
<dbReference type="GO" id="GO:0009755">
    <property type="term" value="P:hormone-mediated signaling pathway"/>
    <property type="evidence" value="ECO:0000318"/>
    <property type="project" value="GO_Central"/>
</dbReference>
<dbReference type="PANTHER" id="PTHR31529:SF23">
    <property type="entry name" value="LOB DOMAIN-CONTAINING PROTEIN 16"/>
    <property type="match status" value="1"/>
</dbReference>
<feature type="domain" description="LOB" evidence="3">
    <location>
        <begin position="149"/>
        <end position="255"/>
    </location>
</feature>
<dbReference type="InterPro" id="IPR004883">
    <property type="entry name" value="LOB"/>
</dbReference>
<dbReference type="GO" id="GO:0045893">
    <property type="term" value="P:positive regulation of DNA-templated transcription"/>
    <property type="evidence" value="ECO:0000318"/>
    <property type="project" value="GO_Central"/>
</dbReference>
<dbReference type="Gramene" id="PHT83465">
    <property type="protein sequence ID" value="PHT83465"/>
    <property type="gene ID" value="T459_11908"/>
</dbReference>
<organism evidence="4 5">
    <name type="scientific">Capsicum annuum</name>
    <name type="common">Capsicum pepper</name>
    <dbReference type="NCBI Taxonomy" id="4072"/>
    <lineage>
        <taxon>Eukaryota</taxon>
        <taxon>Viridiplantae</taxon>
        <taxon>Streptophyta</taxon>
        <taxon>Embryophyta</taxon>
        <taxon>Tracheophyta</taxon>
        <taxon>Spermatophyta</taxon>
        <taxon>Magnoliopsida</taxon>
        <taxon>eudicotyledons</taxon>
        <taxon>Gunneridae</taxon>
        <taxon>Pentapetalae</taxon>
        <taxon>asterids</taxon>
        <taxon>lamiids</taxon>
        <taxon>Solanales</taxon>
        <taxon>Solanaceae</taxon>
        <taxon>Solanoideae</taxon>
        <taxon>Capsiceae</taxon>
        <taxon>Capsicum</taxon>
    </lineage>
</organism>
<accession>A0A2G2ZNE6</accession>
<evidence type="ECO:0000256" key="2">
    <source>
        <dbReference type="SAM" id="MobiDB-lite"/>
    </source>
</evidence>
<feature type="compositionally biased region" description="Polar residues" evidence="2">
    <location>
        <begin position="116"/>
        <end position="133"/>
    </location>
</feature>
<evidence type="ECO:0000256" key="1">
    <source>
        <dbReference type="ARBA" id="ARBA00005474"/>
    </source>
</evidence>
<dbReference type="PROSITE" id="PS50891">
    <property type="entry name" value="LOB"/>
    <property type="match status" value="1"/>
</dbReference>
<dbReference type="Pfam" id="PF03195">
    <property type="entry name" value="LOB"/>
    <property type="match status" value="1"/>
</dbReference>
<dbReference type="STRING" id="4072.A0A2G2ZNE6"/>
<comment type="caution">
    <text evidence="4">The sequence shown here is derived from an EMBL/GenBank/DDBJ whole genome shotgun (WGS) entry which is preliminary data.</text>
</comment>
<evidence type="ECO:0000259" key="3">
    <source>
        <dbReference type="PROSITE" id="PS50891"/>
    </source>
</evidence>
<dbReference type="GO" id="GO:0005634">
    <property type="term" value="C:nucleus"/>
    <property type="evidence" value="ECO:0000318"/>
    <property type="project" value="GO_Central"/>
</dbReference>
<dbReference type="Proteomes" id="UP000222542">
    <property type="component" value="Unassembled WGS sequence"/>
</dbReference>
<gene>
    <name evidence="4" type="ORF">T459_11908</name>
</gene>
<keyword evidence="5" id="KW-1185">Reference proteome</keyword>
<dbReference type="EMBL" id="AYRZ02000004">
    <property type="protein sequence ID" value="PHT83465.1"/>
    <property type="molecule type" value="Genomic_DNA"/>
</dbReference>
<name>A0A2G2ZNE6_CAPAN</name>
<protein>
    <submittedName>
        <fullName evidence="4">LOB domain-containing protein 14</fullName>
    </submittedName>
</protein>
<feature type="region of interest" description="Disordered" evidence="2">
    <location>
        <begin position="114"/>
        <end position="154"/>
    </location>
</feature>
<sequence length="368" mass="40785">MGGMFSKFVYNNLRSTREEVEILDLQMIEGLELNDSESGFLNETVADRFGKRPAVNIHSYSNLDIQGFEDISAIPPTEILKKARLISDASTSQPTKRRRTVCFDAAIVEEQGCEKTPSSVSRRTVPTKKTPTSGLEGVHAAKTTPSSSSKSVHQDNYDKKWDEIKLFLQSYVKEGPSKFDAIHKVFGASNVSKLLHNVPVDDRCDAVVTISYEAKARIKDPIYGCVANIFALEQQLRMWCKLNVVSVIGNTDKSIGIESGDDTMEDAYFDWNNNFIQQQSEDIEGCSKDIVTAGLDVLVESVVNQKSNNPNIGTSSTVHIHKYHKDDYSSTIPEFAQGELDSILEGLAAPVDDLPLEVILLSEEIVNQ</sequence>
<evidence type="ECO:0000313" key="5">
    <source>
        <dbReference type="Proteomes" id="UP000222542"/>
    </source>
</evidence>
<reference evidence="4 5" key="2">
    <citation type="journal article" date="2017" name="Genome Biol.">
        <title>New reference genome sequences of hot pepper reveal the massive evolution of plant disease-resistance genes by retroduplication.</title>
        <authorList>
            <person name="Kim S."/>
            <person name="Park J."/>
            <person name="Yeom S.I."/>
            <person name="Kim Y.M."/>
            <person name="Seo E."/>
            <person name="Kim K.T."/>
            <person name="Kim M.S."/>
            <person name="Lee J.M."/>
            <person name="Cheong K."/>
            <person name="Shin H.S."/>
            <person name="Kim S.B."/>
            <person name="Han K."/>
            <person name="Lee J."/>
            <person name="Park M."/>
            <person name="Lee H.A."/>
            <person name="Lee H.Y."/>
            <person name="Lee Y."/>
            <person name="Oh S."/>
            <person name="Lee J.H."/>
            <person name="Choi E."/>
            <person name="Choi E."/>
            <person name="Lee S.E."/>
            <person name="Jeon J."/>
            <person name="Kim H."/>
            <person name="Choi G."/>
            <person name="Song H."/>
            <person name="Lee J."/>
            <person name="Lee S.C."/>
            <person name="Kwon J.K."/>
            <person name="Lee H.Y."/>
            <person name="Koo N."/>
            <person name="Hong Y."/>
            <person name="Kim R.W."/>
            <person name="Kang W.H."/>
            <person name="Huh J.H."/>
            <person name="Kang B.C."/>
            <person name="Yang T.J."/>
            <person name="Lee Y.H."/>
            <person name="Bennetzen J.L."/>
            <person name="Choi D."/>
        </authorList>
    </citation>
    <scope>NUCLEOTIDE SEQUENCE [LARGE SCALE GENOMIC DNA]</scope>
    <source>
        <strain evidence="5">cv. CM334</strain>
    </source>
</reference>
<evidence type="ECO:0000313" key="4">
    <source>
        <dbReference type="EMBL" id="PHT83465.1"/>
    </source>
</evidence>
<reference evidence="4 5" key="1">
    <citation type="journal article" date="2014" name="Nat. Genet.">
        <title>Genome sequence of the hot pepper provides insights into the evolution of pungency in Capsicum species.</title>
        <authorList>
            <person name="Kim S."/>
            <person name="Park M."/>
            <person name="Yeom S.I."/>
            <person name="Kim Y.M."/>
            <person name="Lee J.M."/>
            <person name="Lee H.A."/>
            <person name="Seo E."/>
            <person name="Choi J."/>
            <person name="Cheong K."/>
            <person name="Kim K.T."/>
            <person name="Jung K."/>
            <person name="Lee G.W."/>
            <person name="Oh S.K."/>
            <person name="Bae C."/>
            <person name="Kim S.B."/>
            <person name="Lee H.Y."/>
            <person name="Kim S.Y."/>
            <person name="Kim M.S."/>
            <person name="Kang B.C."/>
            <person name="Jo Y.D."/>
            <person name="Yang H.B."/>
            <person name="Jeong H.J."/>
            <person name="Kang W.H."/>
            <person name="Kwon J.K."/>
            <person name="Shin C."/>
            <person name="Lim J.Y."/>
            <person name="Park J.H."/>
            <person name="Huh J.H."/>
            <person name="Kim J.S."/>
            <person name="Kim B.D."/>
            <person name="Cohen O."/>
            <person name="Paran I."/>
            <person name="Suh M.C."/>
            <person name="Lee S.B."/>
            <person name="Kim Y.K."/>
            <person name="Shin Y."/>
            <person name="Noh S.J."/>
            <person name="Park J."/>
            <person name="Seo Y.S."/>
            <person name="Kwon S.Y."/>
            <person name="Kim H.A."/>
            <person name="Park J.M."/>
            <person name="Kim H.J."/>
            <person name="Choi S.B."/>
            <person name="Bosland P.W."/>
            <person name="Reeves G."/>
            <person name="Jo S.H."/>
            <person name="Lee B.W."/>
            <person name="Cho H.T."/>
            <person name="Choi H.S."/>
            <person name="Lee M.S."/>
            <person name="Yu Y."/>
            <person name="Do Choi Y."/>
            <person name="Park B.S."/>
            <person name="van Deynze A."/>
            <person name="Ashrafi H."/>
            <person name="Hill T."/>
            <person name="Kim W.T."/>
            <person name="Pai H.S."/>
            <person name="Ahn H.K."/>
            <person name="Yeam I."/>
            <person name="Giovannoni J.J."/>
            <person name="Rose J.K."/>
            <person name="Sorensen I."/>
            <person name="Lee S.J."/>
            <person name="Kim R.W."/>
            <person name="Choi I.Y."/>
            <person name="Choi B.S."/>
            <person name="Lim J.S."/>
            <person name="Lee Y.H."/>
            <person name="Choi D."/>
        </authorList>
    </citation>
    <scope>NUCLEOTIDE SEQUENCE [LARGE SCALE GENOMIC DNA]</scope>
    <source>
        <strain evidence="5">cv. CM334</strain>
    </source>
</reference>
<dbReference type="AlphaFoldDB" id="A0A2G2ZNE6"/>